<organism evidence="7 8">
    <name type="scientific">Microcystis aeruginosa PCC 7806SL</name>
    <dbReference type="NCBI Taxonomy" id="1903187"/>
    <lineage>
        <taxon>Bacteria</taxon>
        <taxon>Bacillati</taxon>
        <taxon>Cyanobacteriota</taxon>
        <taxon>Cyanophyceae</taxon>
        <taxon>Oscillatoriophycideae</taxon>
        <taxon>Chroococcales</taxon>
        <taxon>Microcystaceae</taxon>
        <taxon>Microcystis</taxon>
    </lineage>
</organism>
<dbReference type="SUPFAM" id="SSF53850">
    <property type="entry name" value="Periplasmic binding protein-like II"/>
    <property type="match status" value="1"/>
</dbReference>
<evidence type="ECO:0000256" key="4">
    <source>
        <dbReference type="ARBA" id="ARBA00022729"/>
    </source>
</evidence>
<evidence type="ECO:0000313" key="7">
    <source>
        <dbReference type="EMBL" id="ARI81110.1"/>
    </source>
</evidence>
<keyword evidence="4" id="KW-0732">Signal</keyword>
<dbReference type="InterPro" id="IPR005950">
    <property type="entry name" value="ModA"/>
</dbReference>
<accession>A0AB33BMK1</accession>
<evidence type="ECO:0000256" key="5">
    <source>
        <dbReference type="PIRSR" id="PIRSR004846-1"/>
    </source>
</evidence>
<keyword evidence="6" id="KW-1133">Transmembrane helix</keyword>
<dbReference type="InterPro" id="IPR041879">
    <property type="entry name" value="YvgL-like_PBP2"/>
</dbReference>
<dbReference type="InterPro" id="IPR050682">
    <property type="entry name" value="ModA/WtpA"/>
</dbReference>
<keyword evidence="8" id="KW-1185">Reference proteome</keyword>
<evidence type="ECO:0000256" key="1">
    <source>
        <dbReference type="ARBA" id="ARBA00009175"/>
    </source>
</evidence>
<dbReference type="GO" id="GO:0015689">
    <property type="term" value="P:molybdate ion transport"/>
    <property type="evidence" value="ECO:0007669"/>
    <property type="project" value="InterPro"/>
</dbReference>
<dbReference type="GO" id="GO:1901359">
    <property type="term" value="F:tungstate binding"/>
    <property type="evidence" value="ECO:0007669"/>
    <property type="project" value="UniProtKB-ARBA"/>
</dbReference>
<dbReference type="CDD" id="cd13537">
    <property type="entry name" value="PBP2_YvgL_like"/>
    <property type="match status" value="1"/>
</dbReference>
<feature type="binding site" evidence="5">
    <location>
        <position position="228"/>
    </location>
    <ligand>
        <name>molybdate</name>
        <dbReference type="ChEBI" id="CHEBI:36264"/>
    </ligand>
</feature>
<keyword evidence="3 5" id="KW-0479">Metal-binding</keyword>
<comment type="similarity">
    <text evidence="1">Belongs to the bacterial solute-binding protein ModA family.</text>
</comment>
<dbReference type="EMBL" id="CP020771">
    <property type="protein sequence ID" value="ARI81110.1"/>
    <property type="molecule type" value="Genomic_DNA"/>
</dbReference>
<dbReference type="PANTHER" id="PTHR30632:SF0">
    <property type="entry name" value="SULFATE-BINDING PROTEIN"/>
    <property type="match status" value="1"/>
</dbReference>
<keyword evidence="2 5" id="KW-0500">Molybdenum</keyword>
<evidence type="ECO:0000256" key="6">
    <source>
        <dbReference type="SAM" id="Phobius"/>
    </source>
</evidence>
<dbReference type="GO" id="GO:0046872">
    <property type="term" value="F:metal ion binding"/>
    <property type="evidence" value="ECO:0007669"/>
    <property type="project" value="UniProtKB-KW"/>
</dbReference>
<dbReference type="GO" id="GO:0030973">
    <property type="term" value="F:molybdate ion binding"/>
    <property type="evidence" value="ECO:0007669"/>
    <property type="project" value="UniProtKB-ARBA"/>
</dbReference>
<dbReference type="NCBIfam" id="TIGR01256">
    <property type="entry name" value="modA"/>
    <property type="match status" value="1"/>
</dbReference>
<dbReference type="PIRSF" id="PIRSF004846">
    <property type="entry name" value="ModA"/>
    <property type="match status" value="1"/>
</dbReference>
<proteinExistence type="inferred from homology"/>
<dbReference type="Gene3D" id="3.40.190.10">
    <property type="entry name" value="Periplasmic binding protein-like II"/>
    <property type="match status" value="2"/>
</dbReference>
<protein>
    <recommendedName>
        <fullName evidence="9">ModA</fullName>
    </recommendedName>
</protein>
<keyword evidence="6" id="KW-0812">Transmembrane</keyword>
<evidence type="ECO:0000313" key="8">
    <source>
        <dbReference type="Proteomes" id="UP000192439"/>
    </source>
</evidence>
<sequence length="293" mass="31974">MPQTLDTDFGRWIGCDRNINIDRLLSILMKRRYFLAFIGSIVLSCLLSLRINLFSSTIATAQTQTILVSAAASLKDALEEIKPGFEKAHSNIKVNYNFGASGALQRQIEQGAPVDVFLSAATKQMDALAKAGLIDTSTRRKLLTNRLVLIVSKNSNLKISDFPSLTNSNVQRIAVGEPRSVPVGQYSEEVLKNLGILEQIRPKLVLANSVRHVLAAVETGNADAGIVYITDAKISDQVKVVATAANNLHSPIIYRMAVIKASKNPQAAKTFAQYLTRTAAKNIFEKFGFGIAR</sequence>
<dbReference type="Proteomes" id="UP000192439">
    <property type="component" value="Chromosome"/>
</dbReference>
<reference evidence="7 8" key="1">
    <citation type="journal article" date="2018" name="Harmful Algae">
        <title>The highly heterogeneous methylated genomes and diverse restriction-modification systems of bloom-forming Microcystis.</title>
        <authorList>
            <person name="Zhao L."/>
            <person name="Song Y."/>
            <person name="Li L."/>
            <person name="Gan N."/>
            <person name="Brand J.J."/>
            <person name="Song L."/>
        </authorList>
    </citation>
    <scope>NUCLEOTIDE SEQUENCE [LARGE SCALE GENOMIC DNA]</scope>
    <source>
        <strain evidence="7 8">PCC 7806SL</strain>
    </source>
</reference>
<name>A0AB33BMK1_MICA7</name>
<keyword evidence="6" id="KW-0472">Membrane</keyword>
<dbReference type="AlphaFoldDB" id="A0AB33BMK1"/>
<dbReference type="FunFam" id="3.40.190.10:FF:000035">
    <property type="entry name" value="Molybdate ABC transporter substrate-binding protein"/>
    <property type="match status" value="1"/>
</dbReference>
<feature type="transmembrane region" description="Helical" evidence="6">
    <location>
        <begin position="33"/>
        <end position="53"/>
    </location>
</feature>
<dbReference type="PANTHER" id="PTHR30632">
    <property type="entry name" value="MOLYBDATE-BINDING PERIPLASMIC PROTEIN"/>
    <property type="match status" value="1"/>
</dbReference>
<evidence type="ECO:0000256" key="3">
    <source>
        <dbReference type="ARBA" id="ARBA00022723"/>
    </source>
</evidence>
<feature type="binding site" evidence="5">
    <location>
        <position position="210"/>
    </location>
    <ligand>
        <name>molybdate</name>
        <dbReference type="ChEBI" id="CHEBI:36264"/>
    </ligand>
</feature>
<dbReference type="Pfam" id="PF13531">
    <property type="entry name" value="SBP_bac_11"/>
    <property type="match status" value="1"/>
</dbReference>
<feature type="binding site" evidence="5">
    <location>
        <position position="101"/>
    </location>
    <ligand>
        <name>molybdate</name>
        <dbReference type="ChEBI" id="CHEBI:36264"/>
    </ligand>
</feature>
<evidence type="ECO:0000256" key="2">
    <source>
        <dbReference type="ARBA" id="ARBA00022505"/>
    </source>
</evidence>
<gene>
    <name evidence="7" type="ORF">BH695_1829</name>
</gene>
<feature type="binding site" evidence="5">
    <location>
        <position position="73"/>
    </location>
    <ligand>
        <name>molybdate</name>
        <dbReference type="ChEBI" id="CHEBI:36264"/>
    </ligand>
</feature>
<evidence type="ECO:0008006" key="9">
    <source>
        <dbReference type="Google" id="ProtNLM"/>
    </source>
</evidence>